<evidence type="ECO:0000313" key="2">
    <source>
        <dbReference type="Proteomes" id="UP001204015"/>
    </source>
</evidence>
<accession>A0ABT1BU09</accession>
<sequence length="707" mass="81558">MDKTSFQTSRAWKPSIDSRADIAMVYGVNGNPSENQKEDRSSFQFRVNSWKKKGYHVQFMTGIAWGEYQNYFMGKWDGRCHFDEGQKTAQGDTIWHGKNVPYIVPTLNYLKYFEQQNIKPVIDSGITSIYLEEPEFWARSGYSEAFKKEWQSYYGFPWRSPNISPENTYLSNKLKYYLYYRALKTVCDYAKEYGKGRGIDIKCYVPTHSLINYSQWQIVSPEASLASLSSVDGYIAQVWTGTSREPNYYNGRKAERVFENALLEYGCMQSMTSPTHRKMYFLTDPVEDWARDWSDYKNNYQATYTAQLFYPDVDHYEIMPWPERIYEGLYTLGPASSEKGHIPRFYSTQVQIMQNALQAMPLSKNKISGTQGIGVLMCNSLMFQRSPIYSDKYDPSLSNFYGLVMPLVKRGVPVHIIHQENLGYRESLSGIKMLLMTYSNMKPMEPNSHVQLSNWVKKGGILVYVSKDDDPFQSVKEWWNSGKNKYEKPSDELFERMGIKASPSSGIYSYGRGFVYVLKDNPKKYVMTVGGDRKLMKTISEIYRTKVKKEKLILKNSFTLKRGPYIISSVMTESISKNPLVLRGLFIDLFNPNLPILERKAVAPGTQSLLYDLSTIKVKGRPQVLASASRICMKQNHDNKYVFIAKAPSNTTNNMRILLPRSPKSIKLRINNDEAIKLNSSSWDKKSRTLFLSFENQPSGVQVLIDY</sequence>
<dbReference type="Proteomes" id="UP001204015">
    <property type="component" value="Unassembled WGS sequence"/>
</dbReference>
<protein>
    <recommendedName>
        <fullName evidence="3">Glycoside hydrolase family 42 N-terminal domain-containing protein</fullName>
    </recommendedName>
</protein>
<evidence type="ECO:0000313" key="1">
    <source>
        <dbReference type="EMBL" id="MCO6024570.1"/>
    </source>
</evidence>
<dbReference type="RefSeq" id="WP_252759931.1">
    <property type="nucleotide sequence ID" value="NZ_JAMXLY010000003.1"/>
</dbReference>
<proteinExistence type="predicted"/>
<comment type="caution">
    <text evidence="1">The sequence shown here is derived from an EMBL/GenBank/DDBJ whole genome shotgun (WGS) entry which is preliminary data.</text>
</comment>
<dbReference type="EMBL" id="JAMXLY010000003">
    <property type="protein sequence ID" value="MCO6024570.1"/>
    <property type="molecule type" value="Genomic_DNA"/>
</dbReference>
<reference evidence="1 2" key="1">
    <citation type="submission" date="2022-06" db="EMBL/GenBank/DDBJ databases">
        <title>A taxonomic note on the genus Prevotella: Description of four novel genera and emended description of the genera Hallella and Xylanibacter.</title>
        <authorList>
            <person name="Hitch T.C.A."/>
        </authorList>
    </citation>
    <scope>NUCLEOTIDE SEQUENCE [LARGE SCALE GENOMIC DNA]</scope>
    <source>
        <strain evidence="1 2">DSM 100619</strain>
    </source>
</reference>
<name>A0ABT1BU09_9BACT</name>
<evidence type="ECO:0008006" key="3">
    <source>
        <dbReference type="Google" id="ProtNLM"/>
    </source>
</evidence>
<organism evidence="1 2">
    <name type="scientific">Segatella cerevisiae</name>
    <dbReference type="NCBI Taxonomy" id="2053716"/>
    <lineage>
        <taxon>Bacteria</taxon>
        <taxon>Pseudomonadati</taxon>
        <taxon>Bacteroidota</taxon>
        <taxon>Bacteroidia</taxon>
        <taxon>Bacteroidales</taxon>
        <taxon>Prevotellaceae</taxon>
        <taxon>Segatella</taxon>
    </lineage>
</organism>
<gene>
    <name evidence="1" type="ORF">NG821_01695</name>
</gene>
<keyword evidence="2" id="KW-1185">Reference proteome</keyword>